<dbReference type="Proteomes" id="UP001500058">
    <property type="component" value="Unassembled WGS sequence"/>
</dbReference>
<protein>
    <submittedName>
        <fullName evidence="2">Uncharacterized protein</fullName>
    </submittedName>
</protein>
<feature type="compositionally biased region" description="Basic and acidic residues" evidence="1">
    <location>
        <begin position="10"/>
        <end position="61"/>
    </location>
</feature>
<name>A0ABP5W1Y4_9ACTN</name>
<gene>
    <name evidence="2" type="ORF">GCM10010420_55070</name>
</gene>
<evidence type="ECO:0000313" key="3">
    <source>
        <dbReference type="Proteomes" id="UP001500058"/>
    </source>
</evidence>
<proteinExistence type="predicted"/>
<organism evidence="2 3">
    <name type="scientific">Streptomyces glaucosporus</name>
    <dbReference type="NCBI Taxonomy" id="284044"/>
    <lineage>
        <taxon>Bacteria</taxon>
        <taxon>Bacillati</taxon>
        <taxon>Actinomycetota</taxon>
        <taxon>Actinomycetes</taxon>
        <taxon>Kitasatosporales</taxon>
        <taxon>Streptomycetaceae</taxon>
        <taxon>Streptomyces</taxon>
    </lineage>
</organism>
<feature type="region of interest" description="Disordered" evidence="1">
    <location>
        <begin position="1"/>
        <end position="79"/>
    </location>
</feature>
<evidence type="ECO:0000313" key="2">
    <source>
        <dbReference type="EMBL" id="GAA2417714.1"/>
    </source>
</evidence>
<comment type="caution">
    <text evidence="2">The sequence shown here is derived from an EMBL/GenBank/DDBJ whole genome shotgun (WGS) entry which is preliminary data.</text>
</comment>
<keyword evidence="3" id="KW-1185">Reference proteome</keyword>
<reference evidence="3" key="1">
    <citation type="journal article" date="2019" name="Int. J. Syst. Evol. Microbiol.">
        <title>The Global Catalogue of Microorganisms (GCM) 10K type strain sequencing project: providing services to taxonomists for standard genome sequencing and annotation.</title>
        <authorList>
            <consortium name="The Broad Institute Genomics Platform"/>
            <consortium name="The Broad Institute Genome Sequencing Center for Infectious Disease"/>
            <person name="Wu L."/>
            <person name="Ma J."/>
        </authorList>
    </citation>
    <scope>NUCLEOTIDE SEQUENCE [LARGE SCALE GENOMIC DNA]</scope>
    <source>
        <strain evidence="3">JCM 6921</strain>
    </source>
</reference>
<accession>A0ABP5W1Y4</accession>
<dbReference type="EMBL" id="BAAATJ010000041">
    <property type="protein sequence ID" value="GAA2417714.1"/>
    <property type="molecule type" value="Genomic_DNA"/>
</dbReference>
<sequence length="96" mass="10919">MEGVTVEAAEEPHDGGGMRHGDRPGERVEGEAEDQQHPTRRVRDPLGDRGHGPRSGQDTRRRGQSRQRKTPAMTAPWVGQGRQKWDEIYRIGQRLR</sequence>
<evidence type="ECO:0000256" key="1">
    <source>
        <dbReference type="SAM" id="MobiDB-lite"/>
    </source>
</evidence>